<dbReference type="RefSeq" id="WP_212192125.1">
    <property type="nucleotide sequence ID" value="NZ_JAGTAR010000027.1"/>
</dbReference>
<dbReference type="PANTHER" id="PTHR34980:SF2">
    <property type="entry name" value="INNER MEMBRANE PROTEIN YHAH-RELATED"/>
    <property type="match status" value="1"/>
</dbReference>
<comment type="caution">
    <text evidence="2">The sequence shown here is derived from an EMBL/GenBank/DDBJ whole genome shotgun (WGS) entry which is preliminary data.</text>
</comment>
<evidence type="ECO:0000256" key="1">
    <source>
        <dbReference type="SAM" id="Phobius"/>
    </source>
</evidence>
<keyword evidence="1" id="KW-0472">Membrane</keyword>
<organism evidence="2 3">
    <name type="scientific">Carboxylicivirga sediminis</name>
    <dbReference type="NCBI Taxonomy" id="2006564"/>
    <lineage>
        <taxon>Bacteria</taxon>
        <taxon>Pseudomonadati</taxon>
        <taxon>Bacteroidota</taxon>
        <taxon>Bacteroidia</taxon>
        <taxon>Marinilabiliales</taxon>
        <taxon>Marinilabiliaceae</taxon>
        <taxon>Carboxylicivirga</taxon>
    </lineage>
</organism>
<feature type="transmembrane region" description="Helical" evidence="1">
    <location>
        <begin position="51"/>
        <end position="71"/>
    </location>
</feature>
<dbReference type="Proteomes" id="UP000679220">
    <property type="component" value="Unassembled WGS sequence"/>
</dbReference>
<keyword evidence="1" id="KW-1133">Transmembrane helix</keyword>
<dbReference type="GO" id="GO:0005886">
    <property type="term" value="C:plasma membrane"/>
    <property type="evidence" value="ECO:0007669"/>
    <property type="project" value="TreeGrafter"/>
</dbReference>
<evidence type="ECO:0000313" key="3">
    <source>
        <dbReference type="Proteomes" id="UP000679220"/>
    </source>
</evidence>
<name>A0A941F7I9_9BACT</name>
<protein>
    <submittedName>
        <fullName evidence="2">DUF805 domain-containing protein</fullName>
    </submittedName>
</protein>
<feature type="transmembrane region" description="Helical" evidence="1">
    <location>
        <begin position="83"/>
        <end position="101"/>
    </location>
</feature>
<reference evidence="2" key="2">
    <citation type="submission" date="2021-04" db="EMBL/GenBank/DDBJ databases">
        <authorList>
            <person name="Zhang T."/>
            <person name="Zhang Y."/>
            <person name="Lu D."/>
            <person name="Zuo D."/>
            <person name="Du Z."/>
        </authorList>
    </citation>
    <scope>NUCLEOTIDE SEQUENCE</scope>
    <source>
        <strain evidence="2">JR1</strain>
    </source>
</reference>
<proteinExistence type="predicted"/>
<feature type="transmembrane region" description="Helical" evidence="1">
    <location>
        <begin position="23"/>
        <end position="45"/>
    </location>
</feature>
<keyword evidence="3" id="KW-1185">Reference proteome</keyword>
<evidence type="ECO:0000313" key="2">
    <source>
        <dbReference type="EMBL" id="MBR8537100.1"/>
    </source>
</evidence>
<dbReference type="InterPro" id="IPR008523">
    <property type="entry name" value="DUF805"/>
</dbReference>
<accession>A0A941F7I9</accession>
<dbReference type="AlphaFoldDB" id="A0A941F7I9"/>
<dbReference type="Pfam" id="PF05656">
    <property type="entry name" value="DUF805"/>
    <property type="match status" value="1"/>
</dbReference>
<reference evidence="2" key="1">
    <citation type="journal article" date="2018" name="Int. J. Syst. Evol. Microbiol.">
        <title>Carboxylicivirga sediminis sp. nov., isolated from coastal sediment.</title>
        <authorList>
            <person name="Wang F.Q."/>
            <person name="Ren L.H."/>
            <person name="Zou R.J."/>
            <person name="Sun Y.Z."/>
            <person name="Liu X.J."/>
            <person name="Jiang F."/>
            <person name="Liu L.J."/>
        </authorList>
    </citation>
    <scope>NUCLEOTIDE SEQUENCE</scope>
    <source>
        <strain evidence="2">JR1</strain>
    </source>
</reference>
<dbReference type="PANTHER" id="PTHR34980">
    <property type="entry name" value="INNER MEMBRANE PROTEIN-RELATED-RELATED"/>
    <property type="match status" value="1"/>
</dbReference>
<gene>
    <name evidence="2" type="ORF">KDU71_16130</name>
</gene>
<sequence length="122" mass="13795">MNYFIAALKKYADFSGRARRKEYWMFVLFYTLFAMVAGILDVMIISTAGIYFTPILTLFLLGMIIPTLAISVRRMHDIGKSDAMILIPMVPFIGSIWYLILTVTEGNVGDNQYGPHPKATSF</sequence>
<dbReference type="EMBL" id="JAGTAR010000027">
    <property type="protein sequence ID" value="MBR8537100.1"/>
    <property type="molecule type" value="Genomic_DNA"/>
</dbReference>
<keyword evidence="1" id="KW-0812">Transmembrane</keyword>